<evidence type="ECO:0000313" key="7">
    <source>
        <dbReference type="EMBL" id="MBO1804310.1"/>
    </source>
</evidence>
<dbReference type="RefSeq" id="WP_208044801.1">
    <property type="nucleotide sequence ID" value="NZ_JAGDYL010000004.1"/>
</dbReference>
<protein>
    <submittedName>
        <fullName evidence="7">Bifunctional heptose 7-phosphate kinase/heptose 1-phosphate adenyltransferase</fullName>
    </submittedName>
</protein>
<proteinExistence type="predicted"/>
<dbReference type="InterPro" id="IPR050385">
    <property type="entry name" value="Archaeal_FAD_synthase"/>
</dbReference>
<dbReference type="Proteomes" id="UP000664398">
    <property type="component" value="Unassembled WGS sequence"/>
</dbReference>
<dbReference type="PANTHER" id="PTHR43793:SF2">
    <property type="entry name" value="BIFUNCTIONAL PROTEIN HLDE"/>
    <property type="match status" value="1"/>
</dbReference>
<gene>
    <name evidence="7" type="ORF">J4H91_03130</name>
</gene>
<evidence type="ECO:0000259" key="6">
    <source>
        <dbReference type="Pfam" id="PF01467"/>
    </source>
</evidence>
<keyword evidence="4" id="KW-0119">Carbohydrate metabolism</keyword>
<evidence type="ECO:0000313" key="8">
    <source>
        <dbReference type="Proteomes" id="UP000664398"/>
    </source>
</evidence>
<dbReference type="Gene3D" id="3.40.1190.20">
    <property type="match status" value="1"/>
</dbReference>
<feature type="domain" description="Cytidyltransferase-like" evidence="6">
    <location>
        <begin position="328"/>
        <end position="418"/>
    </location>
</feature>
<evidence type="ECO:0000256" key="1">
    <source>
        <dbReference type="ARBA" id="ARBA00022679"/>
    </source>
</evidence>
<evidence type="ECO:0000256" key="2">
    <source>
        <dbReference type="ARBA" id="ARBA00022695"/>
    </source>
</evidence>
<evidence type="ECO:0000259" key="5">
    <source>
        <dbReference type="Pfam" id="PF00294"/>
    </source>
</evidence>
<dbReference type="SUPFAM" id="SSF53613">
    <property type="entry name" value="Ribokinase-like"/>
    <property type="match status" value="1"/>
</dbReference>
<organism evidence="7 8">
    <name type="scientific">Leucobacter ruminantium</name>
    <dbReference type="NCBI Taxonomy" id="1289170"/>
    <lineage>
        <taxon>Bacteria</taxon>
        <taxon>Bacillati</taxon>
        <taxon>Actinomycetota</taxon>
        <taxon>Actinomycetes</taxon>
        <taxon>Micrococcales</taxon>
        <taxon>Microbacteriaceae</taxon>
        <taxon>Leucobacter</taxon>
    </lineage>
</organism>
<dbReference type="Pfam" id="PF00294">
    <property type="entry name" value="PfkB"/>
    <property type="match status" value="1"/>
</dbReference>
<keyword evidence="8" id="KW-1185">Reference proteome</keyword>
<dbReference type="InterPro" id="IPR029056">
    <property type="entry name" value="Ribokinase-like"/>
</dbReference>
<name>A0A939LT12_9MICO</name>
<sequence>MRITIVGDVLLDEDIDGTATKFYPDAAAPVVEVTSRNSRAGGAGLVAGMLEADGHEVVLVTALSDDAGGARLREHLADVDLVACPSDAPTPVKSRLRAEGHPVCRIDEGCEEAPAPRVGAHTIAAIEAAEALVVADYGRGLAAHPAVREALRRRGREVPLVWDPHPRGAEPVASAALVTPNLAEAAAAAGTPPDPAAAGDAAARLLERYGCGAVAVTLGAHGALLLEERGDALLVPAAAAETGDPCGAGDRFAASAAVALARGEGHEAAVRTAVADAAAYLARGGVASLGRLQGDRTVGVEVAEAEQRRGTRSLVESVRDRGGTVVAAGGCFDLLHAGHVRTLEAARALGDCLIVLLNSDASVRRLKGPTRPIIGQDDRVEMLRALACVDDVIVFEEDGPEAALDALRPDLWVKGGDYRVESLPETRLLESWGGRAVALPYHLGRSTTHLAEALAQVG</sequence>
<keyword evidence="1" id="KW-0808">Transferase</keyword>
<accession>A0A939LT12</accession>
<feature type="domain" description="Carbohydrate kinase PfkB" evidence="5">
    <location>
        <begin position="7"/>
        <end position="287"/>
    </location>
</feature>
<dbReference type="NCBIfam" id="TIGR00125">
    <property type="entry name" value="cyt_tran_rel"/>
    <property type="match status" value="1"/>
</dbReference>
<evidence type="ECO:0000256" key="4">
    <source>
        <dbReference type="ARBA" id="ARBA00023277"/>
    </source>
</evidence>
<dbReference type="InterPro" id="IPR011611">
    <property type="entry name" value="PfkB_dom"/>
</dbReference>
<dbReference type="EMBL" id="JAGDYL010000004">
    <property type="protein sequence ID" value="MBO1804310.1"/>
    <property type="molecule type" value="Genomic_DNA"/>
</dbReference>
<evidence type="ECO:0000256" key="3">
    <source>
        <dbReference type="ARBA" id="ARBA00023268"/>
    </source>
</evidence>
<keyword evidence="2" id="KW-0548">Nucleotidyltransferase</keyword>
<dbReference type="GO" id="GO:0016301">
    <property type="term" value="F:kinase activity"/>
    <property type="evidence" value="ECO:0007669"/>
    <property type="project" value="UniProtKB-KW"/>
</dbReference>
<keyword evidence="3" id="KW-0511">Multifunctional enzyme</keyword>
<keyword evidence="7" id="KW-0418">Kinase</keyword>
<dbReference type="GO" id="GO:0016779">
    <property type="term" value="F:nucleotidyltransferase activity"/>
    <property type="evidence" value="ECO:0007669"/>
    <property type="project" value="UniProtKB-KW"/>
</dbReference>
<dbReference type="AlphaFoldDB" id="A0A939LT12"/>
<dbReference type="Pfam" id="PF01467">
    <property type="entry name" value="CTP_transf_like"/>
    <property type="match status" value="1"/>
</dbReference>
<dbReference type="InterPro" id="IPR004821">
    <property type="entry name" value="Cyt_trans-like"/>
</dbReference>
<reference evidence="7" key="1">
    <citation type="submission" date="2021-03" db="EMBL/GenBank/DDBJ databases">
        <title>Leucobacter chromiisoli sp. nov., isolated from chromium-containing soil of chemical plant.</title>
        <authorList>
            <person name="Xu Z."/>
        </authorList>
    </citation>
    <scope>NUCLEOTIDE SEQUENCE</scope>
    <source>
        <strain evidence="7">A2</strain>
    </source>
</reference>
<dbReference type="PANTHER" id="PTHR43793">
    <property type="entry name" value="FAD SYNTHASE"/>
    <property type="match status" value="1"/>
</dbReference>
<dbReference type="Gene3D" id="3.40.50.620">
    <property type="entry name" value="HUPs"/>
    <property type="match status" value="1"/>
</dbReference>
<dbReference type="SUPFAM" id="SSF52374">
    <property type="entry name" value="Nucleotidylyl transferase"/>
    <property type="match status" value="1"/>
</dbReference>
<dbReference type="InterPro" id="IPR014729">
    <property type="entry name" value="Rossmann-like_a/b/a_fold"/>
</dbReference>
<comment type="caution">
    <text evidence="7">The sequence shown here is derived from an EMBL/GenBank/DDBJ whole genome shotgun (WGS) entry which is preliminary data.</text>
</comment>